<protein>
    <submittedName>
        <fullName evidence="8">Copper resistance protein D</fullName>
    </submittedName>
</protein>
<evidence type="ECO:0000256" key="6">
    <source>
        <dbReference type="SAM" id="Phobius"/>
    </source>
</evidence>
<feature type="transmembrane region" description="Helical" evidence="6">
    <location>
        <begin position="18"/>
        <end position="43"/>
    </location>
</feature>
<reference evidence="8 9" key="1">
    <citation type="submission" date="2022-06" db="EMBL/GenBank/DDBJ databases">
        <title>Genomic Encyclopedia of Archaeal and Bacterial Type Strains, Phase II (KMG-II): from individual species to whole genera.</title>
        <authorList>
            <person name="Goeker M."/>
        </authorList>
    </citation>
    <scope>NUCLEOTIDE SEQUENCE [LARGE SCALE GENOMIC DNA]</scope>
    <source>
        <strain evidence="8 9">DSM 45037</strain>
    </source>
</reference>
<evidence type="ECO:0000259" key="7">
    <source>
        <dbReference type="Pfam" id="PF05425"/>
    </source>
</evidence>
<feature type="transmembrane region" description="Helical" evidence="6">
    <location>
        <begin position="412"/>
        <end position="433"/>
    </location>
</feature>
<dbReference type="PANTHER" id="PTHR34820:SF4">
    <property type="entry name" value="INNER MEMBRANE PROTEIN YEBZ"/>
    <property type="match status" value="1"/>
</dbReference>
<keyword evidence="2" id="KW-1003">Cell membrane</keyword>
<keyword evidence="9" id="KW-1185">Reference proteome</keyword>
<feature type="transmembrane region" description="Helical" evidence="6">
    <location>
        <begin position="246"/>
        <end position="264"/>
    </location>
</feature>
<feature type="transmembrane region" description="Helical" evidence="6">
    <location>
        <begin position="557"/>
        <end position="578"/>
    </location>
</feature>
<keyword evidence="3 6" id="KW-0812">Transmembrane</keyword>
<feature type="transmembrane region" description="Helical" evidence="6">
    <location>
        <begin position="104"/>
        <end position="122"/>
    </location>
</feature>
<keyword evidence="4 6" id="KW-1133">Transmembrane helix</keyword>
<evidence type="ECO:0000256" key="5">
    <source>
        <dbReference type="ARBA" id="ARBA00023136"/>
    </source>
</evidence>
<dbReference type="PANTHER" id="PTHR34820">
    <property type="entry name" value="INNER MEMBRANE PROTEIN YEBZ"/>
    <property type="match status" value="1"/>
</dbReference>
<evidence type="ECO:0000256" key="1">
    <source>
        <dbReference type="ARBA" id="ARBA00004651"/>
    </source>
</evidence>
<accession>A0ABT1GWF4</accession>
<evidence type="ECO:0000256" key="2">
    <source>
        <dbReference type="ARBA" id="ARBA00022475"/>
    </source>
</evidence>
<feature type="transmembrane region" description="Helical" evidence="6">
    <location>
        <begin position="152"/>
        <end position="170"/>
    </location>
</feature>
<dbReference type="EMBL" id="JAMTCG010000001">
    <property type="protein sequence ID" value="MCP2158892.1"/>
    <property type="molecule type" value="Genomic_DNA"/>
</dbReference>
<dbReference type="InterPro" id="IPR019108">
    <property type="entry name" value="Caa3_assmbl_CtaG-rel"/>
</dbReference>
<organism evidence="8 9">
    <name type="scientific">Williamsia serinedens</name>
    <dbReference type="NCBI Taxonomy" id="391736"/>
    <lineage>
        <taxon>Bacteria</taxon>
        <taxon>Bacillati</taxon>
        <taxon>Actinomycetota</taxon>
        <taxon>Actinomycetes</taxon>
        <taxon>Mycobacteriales</taxon>
        <taxon>Nocardiaceae</taxon>
        <taxon>Williamsia</taxon>
    </lineage>
</organism>
<comment type="caution">
    <text evidence="8">The sequence shown here is derived from an EMBL/GenBank/DDBJ whole genome shotgun (WGS) entry which is preliminary data.</text>
</comment>
<dbReference type="RefSeq" id="WP_253652527.1">
    <property type="nucleotide sequence ID" value="NZ_BAAAOE010000004.1"/>
</dbReference>
<feature type="domain" description="Copper resistance protein D" evidence="7">
    <location>
        <begin position="239"/>
        <end position="336"/>
    </location>
</feature>
<feature type="transmembrane region" description="Helical" evidence="6">
    <location>
        <begin position="316"/>
        <end position="337"/>
    </location>
</feature>
<feature type="transmembrane region" description="Helical" evidence="6">
    <location>
        <begin position="372"/>
        <end position="391"/>
    </location>
</feature>
<dbReference type="Pfam" id="PF05425">
    <property type="entry name" value="CopD"/>
    <property type="match status" value="1"/>
</dbReference>
<keyword evidence="5 6" id="KW-0472">Membrane</keyword>
<dbReference type="Proteomes" id="UP001205740">
    <property type="component" value="Unassembled WGS sequence"/>
</dbReference>
<gene>
    <name evidence="8" type="ORF">LX12_000056</name>
</gene>
<dbReference type="Pfam" id="PF09678">
    <property type="entry name" value="Caa3_CtaG"/>
    <property type="match status" value="1"/>
</dbReference>
<feature type="transmembrane region" description="Helical" evidence="6">
    <location>
        <begin position="522"/>
        <end position="545"/>
    </location>
</feature>
<evidence type="ECO:0000313" key="9">
    <source>
        <dbReference type="Proteomes" id="UP001205740"/>
    </source>
</evidence>
<evidence type="ECO:0000256" key="3">
    <source>
        <dbReference type="ARBA" id="ARBA00022692"/>
    </source>
</evidence>
<name>A0ABT1GWF4_9NOCA</name>
<feature type="transmembrane region" description="Helical" evidence="6">
    <location>
        <begin position="497"/>
        <end position="516"/>
    </location>
</feature>
<feature type="transmembrane region" description="Helical" evidence="6">
    <location>
        <begin position="63"/>
        <end position="84"/>
    </location>
</feature>
<feature type="transmembrane region" description="Helical" evidence="6">
    <location>
        <begin position="439"/>
        <end position="463"/>
    </location>
</feature>
<feature type="transmembrane region" description="Helical" evidence="6">
    <location>
        <begin position="177"/>
        <end position="196"/>
    </location>
</feature>
<feature type="transmembrane region" description="Helical" evidence="6">
    <location>
        <begin position="208"/>
        <end position="226"/>
    </location>
</feature>
<comment type="subcellular location">
    <subcellularLocation>
        <location evidence="1">Cell membrane</location>
        <topology evidence="1">Multi-pass membrane protein</topology>
    </subcellularLocation>
</comment>
<evidence type="ECO:0000313" key="8">
    <source>
        <dbReference type="EMBL" id="MCP2158892.1"/>
    </source>
</evidence>
<feature type="transmembrane region" description="Helical" evidence="6">
    <location>
        <begin position="276"/>
        <end position="296"/>
    </location>
</feature>
<proteinExistence type="predicted"/>
<sequence length="679" mass="72085">MTALAPDSLDLRRSAAGAVAWAIGWATVAVAVIVTAVSASTAVELAGIPDPGWITTYGIAADQGIGEVAAAFAVGSALFAAFFVPPQSDGVLDVGGYRAMRWAAVSSLVWAVASVVMIPLSLSNVSGLPLSETLAPGRWADALDQVADARSWMWTAILAIVAAIVARVGLRWWTTLVALAVAVLSLMPLALSGHSSAGGDHDLATNSLILHIVGASVWMGGLFAVLAYARGSGGYGALAVQRFSRVALWCIVIVGASGVVNALIRVHLDELFTTTYGRVVLLKVLALVVLGGLGAIHRRRTVSALTADPQDRGAFIRFALVELGVFAATFGLAVGLARTPPPARDTSSISVQAVELGYDLPGKPTLETIATFWRPDLILGLAAIVLGVTYLRGVVRLRRRGDEWPVGRTISFTLGAVLLLVTTSSGLGAYSAAMFSVHMIAHMMMSMLIPVLLVLGGPVTLALRALSPAGASAPPGPREWILAAVHSPVSRFLTHPLVAFLQFVGSFYVLYFSGLLDAVATYHAAHILMNIHFLLSGYLFYWVVIGIDPSPRQVQPLVKVAMVFAALPFHAFFGVILMSQNTVIAQQWFRSLALPWNTDLLADQRTGGAIAWAAGEVPLVIVLIALFIQWTRHDQRIARRIDRRADRDHDAELTEYNAMLAGLAGRPGVTADSRPDTDR</sequence>
<dbReference type="InterPro" id="IPR032694">
    <property type="entry name" value="CopC/D"/>
</dbReference>
<feature type="transmembrane region" description="Helical" evidence="6">
    <location>
        <begin position="609"/>
        <end position="630"/>
    </location>
</feature>
<dbReference type="InterPro" id="IPR008457">
    <property type="entry name" value="Cu-R_CopD_dom"/>
</dbReference>
<evidence type="ECO:0000256" key="4">
    <source>
        <dbReference type="ARBA" id="ARBA00022989"/>
    </source>
</evidence>